<dbReference type="KEGG" id="hfv:R50_2399"/>
<feature type="transmembrane region" description="Helical" evidence="1">
    <location>
        <begin position="83"/>
        <end position="102"/>
    </location>
</feature>
<accession>A0A6F8ZJD1</accession>
<keyword evidence="1" id="KW-0812">Transmembrane</keyword>
<keyword evidence="3" id="KW-1185">Reference proteome</keyword>
<evidence type="ECO:0000313" key="2">
    <source>
        <dbReference type="EMBL" id="CAB1129896.1"/>
    </source>
</evidence>
<evidence type="ECO:0000313" key="3">
    <source>
        <dbReference type="Proteomes" id="UP000503399"/>
    </source>
</evidence>
<feature type="transmembrane region" description="Helical" evidence="1">
    <location>
        <begin position="60"/>
        <end position="77"/>
    </location>
</feature>
<gene>
    <name evidence="2" type="ORF">R50_2399</name>
</gene>
<keyword evidence="1" id="KW-0472">Membrane</keyword>
<name>A0A6F8ZJD1_9FIRM</name>
<evidence type="ECO:0000256" key="1">
    <source>
        <dbReference type="SAM" id="Phobius"/>
    </source>
</evidence>
<dbReference type="EMBL" id="LR778114">
    <property type="protein sequence ID" value="CAB1129896.1"/>
    <property type="molecule type" value="Genomic_DNA"/>
</dbReference>
<dbReference type="Proteomes" id="UP000503399">
    <property type="component" value="Chromosome"/>
</dbReference>
<evidence type="ECO:0008006" key="4">
    <source>
        <dbReference type="Google" id="ProtNLM"/>
    </source>
</evidence>
<organism evidence="2 3">
    <name type="scientific">Candidatus Hydrogenisulfobacillus filiaventi</name>
    <dbReference type="NCBI Taxonomy" id="2707344"/>
    <lineage>
        <taxon>Bacteria</taxon>
        <taxon>Bacillati</taxon>
        <taxon>Bacillota</taxon>
        <taxon>Clostridia</taxon>
        <taxon>Eubacteriales</taxon>
        <taxon>Clostridiales Family XVII. Incertae Sedis</taxon>
        <taxon>Candidatus Hydrogenisulfobacillus</taxon>
    </lineage>
</organism>
<proteinExistence type="predicted"/>
<dbReference type="AlphaFoldDB" id="A0A6F8ZJD1"/>
<sequence>MAATLSARLALARALTWLHLANAFVLLLIPLGLTVAGFGASRRRHPLTAGWWRWQGGWQVAVLVQAAAGIAMVALGLRPKDPLHYLYGALAVLILLAERGLMADQPLRVSLEADYGRFNEAKVYAWINLVAFLVAARGLTTGLFGF</sequence>
<reference evidence="2 3" key="1">
    <citation type="submission" date="2020-02" db="EMBL/GenBank/DDBJ databases">
        <authorList>
            <person name="Hogendoorn C."/>
        </authorList>
    </citation>
    <scope>NUCLEOTIDE SEQUENCE [LARGE SCALE GENOMIC DNA]</scope>
    <source>
        <strain evidence="2">R501</strain>
    </source>
</reference>
<feature type="transmembrane region" description="Helical" evidence="1">
    <location>
        <begin position="20"/>
        <end position="40"/>
    </location>
</feature>
<protein>
    <recommendedName>
        <fullName evidence="4">DUF2269 domain-containing protein</fullName>
    </recommendedName>
</protein>
<feature type="transmembrane region" description="Helical" evidence="1">
    <location>
        <begin position="123"/>
        <end position="144"/>
    </location>
</feature>
<keyword evidence="1" id="KW-1133">Transmembrane helix</keyword>